<dbReference type="Proteomes" id="UP000004095">
    <property type="component" value="Unassembled WGS sequence"/>
</dbReference>
<evidence type="ECO:0000313" key="2">
    <source>
        <dbReference type="EMBL" id="EAY30996.1"/>
    </source>
</evidence>
<dbReference type="RefSeq" id="WP_002694141.1">
    <property type="nucleotide sequence ID" value="NZ_AAWS01000004.1"/>
</dbReference>
<dbReference type="SUPFAM" id="SSF56601">
    <property type="entry name" value="beta-lactamase/transpeptidase-like"/>
    <property type="match status" value="1"/>
</dbReference>
<dbReference type="OrthoDB" id="9797709at2"/>
<proteinExistence type="predicted"/>
<keyword evidence="3" id="KW-1185">Reference proteome</keyword>
<feature type="domain" description="Beta-lactamase-related" evidence="1">
    <location>
        <begin position="55"/>
        <end position="390"/>
    </location>
</feature>
<reference evidence="2 3" key="1">
    <citation type="submission" date="2007-01" db="EMBL/GenBank/DDBJ databases">
        <authorList>
            <person name="Haygood M."/>
            <person name="Podell S."/>
            <person name="Anderson C."/>
            <person name="Hopkinson B."/>
            <person name="Roe K."/>
            <person name="Barbeau K."/>
            <person name="Gaasterland T."/>
            <person name="Ferriera S."/>
            <person name="Johnson J."/>
            <person name="Kravitz S."/>
            <person name="Beeson K."/>
            <person name="Sutton G."/>
            <person name="Rogers Y.-H."/>
            <person name="Friedman R."/>
            <person name="Frazier M."/>
            <person name="Venter J.C."/>
        </authorList>
    </citation>
    <scope>NUCLEOTIDE SEQUENCE [LARGE SCALE GENOMIC DNA]</scope>
    <source>
        <strain evidence="2 3">ATCC 23134</strain>
    </source>
</reference>
<evidence type="ECO:0000259" key="1">
    <source>
        <dbReference type="Pfam" id="PF00144"/>
    </source>
</evidence>
<organism evidence="2 3">
    <name type="scientific">Microscilla marina ATCC 23134</name>
    <dbReference type="NCBI Taxonomy" id="313606"/>
    <lineage>
        <taxon>Bacteria</taxon>
        <taxon>Pseudomonadati</taxon>
        <taxon>Bacteroidota</taxon>
        <taxon>Cytophagia</taxon>
        <taxon>Cytophagales</taxon>
        <taxon>Microscillaceae</taxon>
        <taxon>Microscilla</taxon>
    </lineage>
</organism>
<dbReference type="eggNOG" id="COG1680">
    <property type="taxonomic scope" value="Bacteria"/>
</dbReference>
<dbReference type="EMBL" id="AAWS01000004">
    <property type="protein sequence ID" value="EAY30996.1"/>
    <property type="molecule type" value="Genomic_DNA"/>
</dbReference>
<accession>A1ZEP4</accession>
<dbReference type="InterPro" id="IPR050491">
    <property type="entry name" value="AmpC-like"/>
</dbReference>
<protein>
    <submittedName>
        <fullName evidence="2">Beta-lactamase</fullName>
    </submittedName>
</protein>
<comment type="caution">
    <text evidence="2">The sequence shown here is derived from an EMBL/GenBank/DDBJ whole genome shotgun (WGS) entry which is preliminary data.</text>
</comment>
<dbReference type="AlphaFoldDB" id="A1ZEP4"/>
<dbReference type="Gene3D" id="3.40.710.10">
    <property type="entry name" value="DD-peptidase/beta-lactamase superfamily"/>
    <property type="match status" value="1"/>
</dbReference>
<dbReference type="InterPro" id="IPR012338">
    <property type="entry name" value="Beta-lactam/transpept-like"/>
</dbReference>
<gene>
    <name evidence="2" type="ORF">M23134_07403</name>
</gene>
<dbReference type="PANTHER" id="PTHR46825">
    <property type="entry name" value="D-ALANYL-D-ALANINE-CARBOXYPEPTIDASE/ENDOPEPTIDASE AMPH"/>
    <property type="match status" value="1"/>
</dbReference>
<dbReference type="PANTHER" id="PTHR46825:SF9">
    <property type="entry name" value="BETA-LACTAMASE-RELATED DOMAIN-CONTAINING PROTEIN"/>
    <property type="match status" value="1"/>
</dbReference>
<name>A1ZEP4_MICM2</name>
<sequence length="426" mass="49196">MNHLKTTIFIIVSMYLFSPCLAQKSKSEKRTLLDNWNKLDRFVSLAKKKQPDLSFYTALVYNGKIISEKQMGYANIKNKVKMNRHMVHMWGSVSKLFTTVAILQLVEKGQLKLTDSITHYFPNLGKKTGDFAKINQVKIHHLINHNSGLSLTKAFRTVAAKIKKEEKKFRRAENEEFLPYLELAEQTFPAGEKYEYSNMGYSLLGLVIEKVSGIKFKFYIKQNILKPLRMKSTSYGPLSKKMMKKFAAYYGYYDQDKDGKREKLSHISNYSQGILAANGGIRASPNDMVKFMSFLRFRKSNKRAEKVLKRATLQKYLFDADLDIIDNQNVVFLRKNKGTKFYRVNGFRVRVEKKNIGIGHSGKVATYISYFIFNKKMPFGVMMASNIYSDPKGTPYKLIDKLSWLITKFAVNGDFGQLINLNENEF</sequence>
<evidence type="ECO:0000313" key="3">
    <source>
        <dbReference type="Proteomes" id="UP000004095"/>
    </source>
</evidence>
<dbReference type="Pfam" id="PF00144">
    <property type="entry name" value="Beta-lactamase"/>
    <property type="match status" value="1"/>
</dbReference>
<dbReference type="MEROPS" id="S12.011"/>
<dbReference type="InterPro" id="IPR001466">
    <property type="entry name" value="Beta-lactam-related"/>
</dbReference>